<organism evidence="1 2">
    <name type="scientific">Pelobates cultripes</name>
    <name type="common">Western spadefoot toad</name>
    <dbReference type="NCBI Taxonomy" id="61616"/>
    <lineage>
        <taxon>Eukaryota</taxon>
        <taxon>Metazoa</taxon>
        <taxon>Chordata</taxon>
        <taxon>Craniata</taxon>
        <taxon>Vertebrata</taxon>
        <taxon>Euteleostomi</taxon>
        <taxon>Amphibia</taxon>
        <taxon>Batrachia</taxon>
        <taxon>Anura</taxon>
        <taxon>Pelobatoidea</taxon>
        <taxon>Pelobatidae</taxon>
        <taxon>Pelobates</taxon>
    </lineage>
</organism>
<accession>A0AAD1SGA8</accession>
<gene>
    <name evidence="1" type="ORF">PECUL_23A015722</name>
</gene>
<dbReference type="AlphaFoldDB" id="A0AAD1SGA8"/>
<dbReference type="PANTHER" id="PTHR31635">
    <property type="entry name" value="REVERSE TRANSCRIPTASE DOMAIN-CONTAINING PROTEIN-RELATED"/>
    <property type="match status" value="1"/>
</dbReference>
<dbReference type="PANTHER" id="PTHR31635:SF196">
    <property type="entry name" value="REVERSE TRANSCRIPTASE DOMAIN-CONTAINING PROTEIN-RELATED"/>
    <property type="match status" value="1"/>
</dbReference>
<protein>
    <submittedName>
        <fullName evidence="1">Uncharacterized protein</fullName>
    </submittedName>
</protein>
<name>A0AAD1SGA8_PELCU</name>
<proteinExistence type="predicted"/>
<evidence type="ECO:0000313" key="1">
    <source>
        <dbReference type="EMBL" id="CAH2296664.1"/>
    </source>
</evidence>
<dbReference type="Proteomes" id="UP001295444">
    <property type="component" value="Chromosome 05"/>
</dbReference>
<reference evidence="1" key="1">
    <citation type="submission" date="2022-03" db="EMBL/GenBank/DDBJ databases">
        <authorList>
            <person name="Alioto T."/>
            <person name="Alioto T."/>
            <person name="Gomez Garrido J."/>
        </authorList>
    </citation>
    <scope>NUCLEOTIDE SEQUENCE</scope>
</reference>
<keyword evidence="2" id="KW-1185">Reference proteome</keyword>
<evidence type="ECO:0000313" key="2">
    <source>
        <dbReference type="Proteomes" id="UP001295444"/>
    </source>
</evidence>
<dbReference type="EMBL" id="OW240916">
    <property type="protein sequence ID" value="CAH2296664.1"/>
    <property type="molecule type" value="Genomic_DNA"/>
</dbReference>
<sequence>MINKQKSKSYIAQPRDHQGRVQHLPDAIAKVAHSYCENLYSTKTARNHAQPNRKTAAIHAYLETNIHMKITEDTKRTLETPLTLEELTTAVKTTKPGKSPGPDDLTIPYNKQFADILYPQVLTALNSLTDEQKLTTQTLAANVTLTSKDGNICSY</sequence>